<protein>
    <submittedName>
        <fullName evidence="1">Uncharacterized protein</fullName>
    </submittedName>
</protein>
<gene>
    <name evidence="1" type="ORF">C9I99_21145</name>
</gene>
<proteinExistence type="predicted"/>
<name>A0A2T3ITK5_9GAMM</name>
<evidence type="ECO:0000313" key="1">
    <source>
        <dbReference type="EMBL" id="PSU31696.1"/>
    </source>
</evidence>
<accession>A0A2T3ITK5</accession>
<comment type="caution">
    <text evidence="1">The sequence shown here is derived from an EMBL/GenBank/DDBJ whole genome shotgun (WGS) entry which is preliminary data.</text>
</comment>
<dbReference type="RefSeq" id="WP_107350827.1">
    <property type="nucleotide sequence ID" value="NZ_PYMH01000013.1"/>
</dbReference>
<organism evidence="1 2">
    <name type="scientific">Photobacterium lutimaris</name>
    <dbReference type="NCBI Taxonomy" id="388278"/>
    <lineage>
        <taxon>Bacteria</taxon>
        <taxon>Pseudomonadati</taxon>
        <taxon>Pseudomonadota</taxon>
        <taxon>Gammaproteobacteria</taxon>
        <taxon>Vibrionales</taxon>
        <taxon>Vibrionaceae</taxon>
        <taxon>Photobacterium</taxon>
    </lineage>
</organism>
<dbReference type="OrthoDB" id="9984720at2"/>
<dbReference type="Proteomes" id="UP000241222">
    <property type="component" value="Unassembled WGS sequence"/>
</dbReference>
<sequence length="182" mass="20950">MNTSNFDAPIQEKICHPELLTKLGQFKRRKLNRGAIIYHGSRERSPGTDYENKRLFGTRKWVSQDIITAVEYAYRYRTNLGNPLLWKLELKHDLICLEGSQFSLRNTGPWGVWFSEQFPNNFSIYAQEILGAHNSYGLLDHVKDGIAEEILVTNPEYALSTLTVSILPSDKQLVLQMADTFR</sequence>
<reference evidence="1 2" key="1">
    <citation type="submission" date="2018-03" db="EMBL/GenBank/DDBJ databases">
        <title>Whole genome sequencing of Histamine producing bacteria.</title>
        <authorList>
            <person name="Butler K."/>
        </authorList>
    </citation>
    <scope>NUCLEOTIDE SEQUENCE [LARGE SCALE GENOMIC DNA]</scope>
    <source>
        <strain evidence="1 2">JCM 13586</strain>
    </source>
</reference>
<keyword evidence="2" id="KW-1185">Reference proteome</keyword>
<evidence type="ECO:0000313" key="2">
    <source>
        <dbReference type="Proteomes" id="UP000241222"/>
    </source>
</evidence>
<dbReference type="EMBL" id="PYMH01000013">
    <property type="protein sequence ID" value="PSU31696.1"/>
    <property type="molecule type" value="Genomic_DNA"/>
</dbReference>
<dbReference type="AlphaFoldDB" id="A0A2T3ITK5"/>